<dbReference type="InterPro" id="IPR001202">
    <property type="entry name" value="WW_dom"/>
</dbReference>
<dbReference type="Gene3D" id="2.20.70.10">
    <property type="match status" value="1"/>
</dbReference>
<dbReference type="InterPro" id="IPR036020">
    <property type="entry name" value="WW_dom_sf"/>
</dbReference>
<keyword evidence="4" id="KW-1185">Reference proteome</keyword>
<dbReference type="SUPFAM" id="SSF51045">
    <property type="entry name" value="WW domain"/>
    <property type="match status" value="1"/>
</dbReference>
<dbReference type="GO" id="GO:0043065">
    <property type="term" value="P:positive regulation of apoptotic process"/>
    <property type="evidence" value="ECO:0007669"/>
    <property type="project" value="TreeGrafter"/>
</dbReference>
<dbReference type="AlphaFoldDB" id="A0A183AVA2"/>
<dbReference type="PROSITE" id="PS50020">
    <property type="entry name" value="WW_DOMAIN_2"/>
    <property type="match status" value="1"/>
</dbReference>
<evidence type="ECO:0000313" key="5">
    <source>
        <dbReference type="WBParaSite" id="ECPE_0001092101-mRNA-1"/>
    </source>
</evidence>
<reference evidence="3 4" key="2">
    <citation type="submission" date="2018-11" db="EMBL/GenBank/DDBJ databases">
        <authorList>
            <consortium name="Pathogen Informatics"/>
        </authorList>
    </citation>
    <scope>NUCLEOTIDE SEQUENCE [LARGE SCALE GENOMIC DNA]</scope>
    <source>
        <strain evidence="3 4">Egypt</strain>
    </source>
</reference>
<dbReference type="PANTHER" id="PTHR47522:SF2">
    <property type="entry name" value="PROTEIN SALVADOR HOMOLOG 1"/>
    <property type="match status" value="1"/>
</dbReference>
<dbReference type="EMBL" id="UZAN01049860">
    <property type="protein sequence ID" value="VDP87778.1"/>
    <property type="molecule type" value="Genomic_DNA"/>
</dbReference>
<dbReference type="GO" id="GO:0006915">
    <property type="term" value="P:apoptotic process"/>
    <property type="evidence" value="ECO:0007669"/>
    <property type="project" value="InterPro"/>
</dbReference>
<dbReference type="Proteomes" id="UP000272942">
    <property type="component" value="Unassembled WGS sequence"/>
</dbReference>
<evidence type="ECO:0000313" key="4">
    <source>
        <dbReference type="Proteomes" id="UP000272942"/>
    </source>
</evidence>
<dbReference type="OrthoDB" id="5339429at2759"/>
<proteinExistence type="predicted"/>
<protein>
    <submittedName>
        <fullName evidence="5">WW domain-containing protein</fullName>
    </submittedName>
</protein>
<evidence type="ECO:0000313" key="3">
    <source>
        <dbReference type="EMBL" id="VDP87778.1"/>
    </source>
</evidence>
<dbReference type="PANTHER" id="PTHR47522">
    <property type="entry name" value="SALVADOR FAMILY WW DOMAIN-CONTAINING PROTEIN 1"/>
    <property type="match status" value="1"/>
</dbReference>
<dbReference type="GO" id="GO:0060090">
    <property type="term" value="F:molecular adaptor activity"/>
    <property type="evidence" value="ECO:0007669"/>
    <property type="project" value="InterPro"/>
</dbReference>
<evidence type="ECO:0000259" key="2">
    <source>
        <dbReference type="PROSITE" id="PS50020"/>
    </source>
</evidence>
<dbReference type="GO" id="GO:0005829">
    <property type="term" value="C:cytosol"/>
    <property type="evidence" value="ECO:0007669"/>
    <property type="project" value="TreeGrafter"/>
</dbReference>
<accession>A0A183AVA2</accession>
<dbReference type="CDD" id="cd00201">
    <property type="entry name" value="WW"/>
    <property type="match status" value="1"/>
</dbReference>
<dbReference type="WBParaSite" id="ECPE_0001092101-mRNA-1">
    <property type="protein sequence ID" value="ECPE_0001092101-mRNA-1"/>
    <property type="gene ID" value="ECPE_0001092101"/>
</dbReference>
<sequence length="509" mass="56240">MLTSWCCSSGGGGIYSSPSEYYTTFLILSNLLFQQRFHYLGSTNHPVTSLRMNSPRYLSPLVDAQACSISMSPVRGQSVESPTGSLYGTPECPRPNHLQGASMLADRGLPASSYACHGPPGLLQRPLHSFTGSMGIDSSGYHPRLSCHPSFFAHHYRMPRSGSAGAGFGCAPESSNVAHGNGMSMNNSTSTTGLPHPRSVRERSVGPELSGYHSSCAVALPCSGRTNAAGVAFPGSNHALITENSQLLARRASPASYLVGIRPMSNSLSANDLAGYRNRTHMEMRSTKSSFDLAPELPSDPTLALVDGTDFYSKIAAFIELDANLRLAMPSGWSERRSSFGRSYYACDATRQASWHHPTLGAHVPLGWERVDSCQNGIYYQSLLIPHCQRHHPNLWLPAPLKDPNVERESFFSDLRNLQSSLKYNVSEFIEVENYKNTTLESEEKFFVDFFRQLDVETMIEVTRALDHLFYRELHALVVAYEQERLRIVSSMFALHPTQHPNQPHEETS</sequence>
<reference evidence="5" key="1">
    <citation type="submission" date="2016-06" db="UniProtKB">
        <authorList>
            <consortium name="WormBaseParasite"/>
        </authorList>
    </citation>
    <scope>IDENTIFICATION</scope>
</reference>
<feature type="region of interest" description="Disordered" evidence="1">
    <location>
        <begin position="187"/>
        <end position="207"/>
    </location>
</feature>
<feature type="domain" description="WW" evidence="2">
    <location>
        <begin position="327"/>
        <end position="360"/>
    </location>
</feature>
<gene>
    <name evidence="3" type="ORF">ECPE_LOCUS10887</name>
</gene>
<dbReference type="GO" id="GO:0008285">
    <property type="term" value="P:negative regulation of cell population proliferation"/>
    <property type="evidence" value="ECO:0007669"/>
    <property type="project" value="TreeGrafter"/>
</dbReference>
<dbReference type="GO" id="GO:0035329">
    <property type="term" value="P:hippo signaling"/>
    <property type="evidence" value="ECO:0007669"/>
    <property type="project" value="InterPro"/>
</dbReference>
<organism evidence="5">
    <name type="scientific">Echinostoma caproni</name>
    <dbReference type="NCBI Taxonomy" id="27848"/>
    <lineage>
        <taxon>Eukaryota</taxon>
        <taxon>Metazoa</taxon>
        <taxon>Spiralia</taxon>
        <taxon>Lophotrochozoa</taxon>
        <taxon>Platyhelminthes</taxon>
        <taxon>Trematoda</taxon>
        <taxon>Digenea</taxon>
        <taxon>Plagiorchiida</taxon>
        <taxon>Echinostomata</taxon>
        <taxon>Echinostomatoidea</taxon>
        <taxon>Echinostomatidae</taxon>
        <taxon>Echinostoma</taxon>
    </lineage>
</organism>
<name>A0A183AVA2_9TREM</name>
<dbReference type="InterPro" id="IPR030030">
    <property type="entry name" value="Sav"/>
</dbReference>
<evidence type="ECO:0000256" key="1">
    <source>
        <dbReference type="SAM" id="MobiDB-lite"/>
    </source>
</evidence>